<dbReference type="RefSeq" id="XP_040687774.1">
    <property type="nucleotide sequence ID" value="XM_040831089.1"/>
</dbReference>
<protein>
    <recommendedName>
        <fullName evidence="4">AA1-like domain-containing protein</fullName>
    </recommendedName>
</protein>
<evidence type="ECO:0000313" key="3">
    <source>
        <dbReference type="Proteomes" id="UP000184383"/>
    </source>
</evidence>
<keyword evidence="1" id="KW-0732">Signal</keyword>
<name>A0A1L9RGW1_ASPWE</name>
<dbReference type="VEuPathDB" id="FungiDB:ASPWEDRAFT_173529"/>
<organism evidence="2 3">
    <name type="scientific">Aspergillus wentii DTO 134E9</name>
    <dbReference type="NCBI Taxonomy" id="1073089"/>
    <lineage>
        <taxon>Eukaryota</taxon>
        <taxon>Fungi</taxon>
        <taxon>Dikarya</taxon>
        <taxon>Ascomycota</taxon>
        <taxon>Pezizomycotina</taxon>
        <taxon>Eurotiomycetes</taxon>
        <taxon>Eurotiomycetidae</taxon>
        <taxon>Eurotiales</taxon>
        <taxon>Aspergillaceae</taxon>
        <taxon>Aspergillus</taxon>
        <taxon>Aspergillus subgen. Cremei</taxon>
    </lineage>
</organism>
<dbReference type="EMBL" id="KV878213">
    <property type="protein sequence ID" value="OJJ34098.1"/>
    <property type="molecule type" value="Genomic_DNA"/>
</dbReference>
<sequence>MHFTLLAIPFLALTASATSQFEREILKPRNWDLRLLTPRPSNCNPNVSNIDISVFHRSGLHGRNCSALDSSLYNTTTVGSISWKSPVTTYDLCVYEEGDCGGEPVEVVRGGWEVCYPFTGWKGWKVVVGGSEC</sequence>
<dbReference type="OrthoDB" id="4338083at2759"/>
<dbReference type="AlphaFoldDB" id="A0A1L9RGW1"/>
<reference evidence="3" key="1">
    <citation type="journal article" date="2017" name="Genome Biol.">
        <title>Comparative genomics reveals high biological diversity and specific adaptations in the industrially and medically important fungal genus Aspergillus.</title>
        <authorList>
            <person name="de Vries R.P."/>
            <person name="Riley R."/>
            <person name="Wiebenga A."/>
            <person name="Aguilar-Osorio G."/>
            <person name="Amillis S."/>
            <person name="Uchima C.A."/>
            <person name="Anderluh G."/>
            <person name="Asadollahi M."/>
            <person name="Askin M."/>
            <person name="Barry K."/>
            <person name="Battaglia E."/>
            <person name="Bayram O."/>
            <person name="Benocci T."/>
            <person name="Braus-Stromeyer S.A."/>
            <person name="Caldana C."/>
            <person name="Canovas D."/>
            <person name="Cerqueira G.C."/>
            <person name="Chen F."/>
            <person name="Chen W."/>
            <person name="Choi C."/>
            <person name="Clum A."/>
            <person name="Dos Santos R.A."/>
            <person name="Damasio A.R."/>
            <person name="Diallinas G."/>
            <person name="Emri T."/>
            <person name="Fekete E."/>
            <person name="Flipphi M."/>
            <person name="Freyberg S."/>
            <person name="Gallo A."/>
            <person name="Gournas C."/>
            <person name="Habgood R."/>
            <person name="Hainaut M."/>
            <person name="Harispe M.L."/>
            <person name="Henrissat B."/>
            <person name="Hilden K.S."/>
            <person name="Hope R."/>
            <person name="Hossain A."/>
            <person name="Karabika E."/>
            <person name="Karaffa L."/>
            <person name="Karanyi Z."/>
            <person name="Krasevec N."/>
            <person name="Kuo A."/>
            <person name="Kusch H."/>
            <person name="LaButti K."/>
            <person name="Lagendijk E.L."/>
            <person name="Lapidus A."/>
            <person name="Levasseur A."/>
            <person name="Lindquist E."/>
            <person name="Lipzen A."/>
            <person name="Logrieco A.F."/>
            <person name="MacCabe A."/>
            <person name="Maekelae M.R."/>
            <person name="Malavazi I."/>
            <person name="Melin P."/>
            <person name="Meyer V."/>
            <person name="Mielnichuk N."/>
            <person name="Miskei M."/>
            <person name="Molnar A.P."/>
            <person name="Mule G."/>
            <person name="Ngan C.Y."/>
            <person name="Orejas M."/>
            <person name="Orosz E."/>
            <person name="Ouedraogo J.P."/>
            <person name="Overkamp K.M."/>
            <person name="Park H.-S."/>
            <person name="Perrone G."/>
            <person name="Piumi F."/>
            <person name="Punt P.J."/>
            <person name="Ram A.F."/>
            <person name="Ramon A."/>
            <person name="Rauscher S."/>
            <person name="Record E."/>
            <person name="Riano-Pachon D.M."/>
            <person name="Robert V."/>
            <person name="Roehrig J."/>
            <person name="Ruller R."/>
            <person name="Salamov A."/>
            <person name="Salih N.S."/>
            <person name="Samson R.A."/>
            <person name="Sandor E."/>
            <person name="Sanguinetti M."/>
            <person name="Schuetze T."/>
            <person name="Sepcic K."/>
            <person name="Shelest E."/>
            <person name="Sherlock G."/>
            <person name="Sophianopoulou V."/>
            <person name="Squina F.M."/>
            <person name="Sun H."/>
            <person name="Susca A."/>
            <person name="Todd R.B."/>
            <person name="Tsang A."/>
            <person name="Unkles S.E."/>
            <person name="van de Wiele N."/>
            <person name="van Rossen-Uffink D."/>
            <person name="Oliveira J.V."/>
            <person name="Vesth T.C."/>
            <person name="Visser J."/>
            <person name="Yu J.-H."/>
            <person name="Zhou M."/>
            <person name="Andersen M.R."/>
            <person name="Archer D.B."/>
            <person name="Baker S.E."/>
            <person name="Benoit I."/>
            <person name="Brakhage A.A."/>
            <person name="Braus G.H."/>
            <person name="Fischer R."/>
            <person name="Frisvad J.C."/>
            <person name="Goldman G.H."/>
            <person name="Houbraken J."/>
            <person name="Oakley B."/>
            <person name="Pocsi I."/>
            <person name="Scazzocchio C."/>
            <person name="Seiboth B."/>
            <person name="vanKuyk P.A."/>
            <person name="Wortman J."/>
            <person name="Dyer P.S."/>
            <person name="Grigoriev I.V."/>
        </authorList>
    </citation>
    <scope>NUCLEOTIDE SEQUENCE [LARGE SCALE GENOMIC DNA]</scope>
    <source>
        <strain evidence="3">DTO 134E9</strain>
    </source>
</reference>
<gene>
    <name evidence="2" type="ORF">ASPWEDRAFT_173529</name>
</gene>
<dbReference type="GeneID" id="63746937"/>
<feature type="chain" id="PRO_5012566910" description="AA1-like domain-containing protein" evidence="1">
    <location>
        <begin position="20"/>
        <end position="133"/>
    </location>
</feature>
<evidence type="ECO:0008006" key="4">
    <source>
        <dbReference type="Google" id="ProtNLM"/>
    </source>
</evidence>
<feature type="signal peptide" evidence="1">
    <location>
        <begin position="1"/>
        <end position="19"/>
    </location>
</feature>
<accession>A0A1L9RGW1</accession>
<evidence type="ECO:0000256" key="1">
    <source>
        <dbReference type="SAM" id="SignalP"/>
    </source>
</evidence>
<keyword evidence="3" id="KW-1185">Reference proteome</keyword>
<dbReference type="Proteomes" id="UP000184383">
    <property type="component" value="Unassembled WGS sequence"/>
</dbReference>
<evidence type="ECO:0000313" key="2">
    <source>
        <dbReference type="EMBL" id="OJJ34098.1"/>
    </source>
</evidence>
<proteinExistence type="predicted"/>